<gene>
    <name evidence="2" type="ORF">DNHGIG_02460</name>
</gene>
<keyword evidence="1" id="KW-0472">Membrane</keyword>
<dbReference type="EMBL" id="BOQE01000001">
    <property type="protein sequence ID" value="GIM44697.1"/>
    <property type="molecule type" value="Genomic_DNA"/>
</dbReference>
<feature type="transmembrane region" description="Helical" evidence="1">
    <location>
        <begin position="89"/>
        <end position="111"/>
    </location>
</feature>
<keyword evidence="3" id="KW-1185">Reference proteome</keyword>
<feature type="transmembrane region" description="Helical" evidence="1">
    <location>
        <begin position="30"/>
        <end position="48"/>
    </location>
</feature>
<keyword evidence="1" id="KW-0812">Transmembrane</keyword>
<protein>
    <submittedName>
        <fullName evidence="2">Membrane protein</fullName>
    </submittedName>
</protein>
<dbReference type="AlphaFoldDB" id="A0AAV4LB43"/>
<keyword evidence="1" id="KW-1133">Transmembrane helix</keyword>
<dbReference type="GO" id="GO:0005886">
    <property type="term" value="C:plasma membrane"/>
    <property type="evidence" value="ECO:0007669"/>
    <property type="project" value="TreeGrafter"/>
</dbReference>
<reference evidence="2" key="1">
    <citation type="journal article" date="2023" name="Int. J. Syst. Evol. Microbiol.">
        <title>Collibacillus ludicampi gen. nov., sp. nov., a new soil bacterium of the family Alicyclobacillaceae.</title>
        <authorList>
            <person name="Jojima T."/>
            <person name="Ioku Y."/>
            <person name="Fukuta Y."/>
            <person name="Shirasaka N."/>
            <person name="Matsumura Y."/>
            <person name="Mori M."/>
        </authorList>
    </citation>
    <scope>NUCLEOTIDE SEQUENCE</scope>
    <source>
        <strain evidence="2">TP075</strain>
    </source>
</reference>
<accession>A0AAV4LB43</accession>
<dbReference type="PANTHER" id="PTHR34821:SF2">
    <property type="entry name" value="INNER MEMBRANE PROTEIN YDCZ"/>
    <property type="match status" value="1"/>
</dbReference>
<comment type="caution">
    <text evidence="2">The sequence shown here is derived from an EMBL/GenBank/DDBJ whole genome shotgun (WGS) entry which is preliminary data.</text>
</comment>
<dbReference type="Pfam" id="PF04657">
    <property type="entry name" value="DMT_YdcZ"/>
    <property type="match status" value="1"/>
</dbReference>
<feature type="transmembrane region" description="Helical" evidence="1">
    <location>
        <begin position="60"/>
        <end position="83"/>
    </location>
</feature>
<evidence type="ECO:0000256" key="1">
    <source>
        <dbReference type="SAM" id="Phobius"/>
    </source>
</evidence>
<feature type="transmembrane region" description="Helical" evidence="1">
    <location>
        <begin position="118"/>
        <end position="135"/>
    </location>
</feature>
<dbReference type="PANTHER" id="PTHR34821">
    <property type="entry name" value="INNER MEMBRANE PROTEIN YDCZ"/>
    <property type="match status" value="1"/>
</dbReference>
<dbReference type="Proteomes" id="UP001057291">
    <property type="component" value="Unassembled WGS sequence"/>
</dbReference>
<sequence>MMMLAGMFIGFQSPINAALSKRVGIFESALVSFTIGMSVLLLLVLLSGKGNLREIIHAPLWEWTGGLLGAMYVTAIIVAVPRIGVSTAMIAAIAGQLLIGMIIDHFGWFGLPVREIDWRRIIAVLMMMAAVWMIFGGERPEKKQIKGEANHAPHVYNDAQGE</sequence>
<dbReference type="InterPro" id="IPR006750">
    <property type="entry name" value="YdcZ"/>
</dbReference>
<evidence type="ECO:0000313" key="3">
    <source>
        <dbReference type="Proteomes" id="UP001057291"/>
    </source>
</evidence>
<proteinExistence type="predicted"/>
<name>A0AAV4LB43_9BACL</name>
<organism evidence="2 3">
    <name type="scientific">Collibacillus ludicampi</name>
    <dbReference type="NCBI Taxonomy" id="2771369"/>
    <lineage>
        <taxon>Bacteria</taxon>
        <taxon>Bacillati</taxon>
        <taxon>Bacillota</taxon>
        <taxon>Bacilli</taxon>
        <taxon>Bacillales</taxon>
        <taxon>Alicyclobacillaceae</taxon>
        <taxon>Collibacillus</taxon>
    </lineage>
</organism>
<dbReference type="RefSeq" id="WP_282197963.1">
    <property type="nucleotide sequence ID" value="NZ_BOQE01000001.1"/>
</dbReference>
<evidence type="ECO:0000313" key="2">
    <source>
        <dbReference type="EMBL" id="GIM44697.1"/>
    </source>
</evidence>